<evidence type="ECO:0000313" key="2">
    <source>
        <dbReference type="EMBL" id="RIH75133.1"/>
    </source>
</evidence>
<dbReference type="GO" id="GO:0004519">
    <property type="term" value="F:endonuclease activity"/>
    <property type="evidence" value="ECO:0007669"/>
    <property type="project" value="UniProtKB-KW"/>
</dbReference>
<dbReference type="AlphaFoldDB" id="A0A399DUM6"/>
<sequence>MVVLLLDNAGWHRAKNLQVPPGLVLMHLPAYTPELSPAEPVIPLIREAVANRSFEGLDELEEVLVRRCAYLMEHPEVVRGRAGFQWLPK</sequence>
<evidence type="ECO:0000259" key="1">
    <source>
        <dbReference type="Pfam" id="PF13358"/>
    </source>
</evidence>
<dbReference type="GO" id="GO:0003676">
    <property type="term" value="F:nucleic acid binding"/>
    <property type="evidence" value="ECO:0007669"/>
    <property type="project" value="InterPro"/>
</dbReference>
<evidence type="ECO:0000313" key="3">
    <source>
        <dbReference type="Proteomes" id="UP000266089"/>
    </source>
</evidence>
<keyword evidence="2" id="KW-0378">Hydrolase</keyword>
<comment type="caution">
    <text evidence="2">The sequence shown here is derived from an EMBL/GenBank/DDBJ whole genome shotgun (WGS) entry which is preliminary data.</text>
</comment>
<proteinExistence type="predicted"/>
<keyword evidence="2" id="KW-0540">Nuclease</keyword>
<feature type="domain" description="Tc1-like transposase DDE" evidence="1">
    <location>
        <begin position="2"/>
        <end position="60"/>
    </location>
</feature>
<reference evidence="2 3" key="1">
    <citation type="submission" date="2018-08" db="EMBL/GenBank/DDBJ databases">
        <title>Meiothermus cateniformans JCM 15151 genome sequencing project.</title>
        <authorList>
            <person name="Da Costa M.S."/>
            <person name="Albuquerque L."/>
            <person name="Raposo P."/>
            <person name="Froufe H.J.C."/>
            <person name="Barroso C.S."/>
            <person name="Egas C."/>
        </authorList>
    </citation>
    <scope>NUCLEOTIDE SEQUENCE [LARGE SCALE GENOMIC DNA]</scope>
    <source>
        <strain evidence="2 3">JCM 15151</strain>
    </source>
</reference>
<dbReference type="Gene3D" id="3.30.420.10">
    <property type="entry name" value="Ribonuclease H-like superfamily/Ribonuclease H"/>
    <property type="match status" value="1"/>
</dbReference>
<dbReference type="InterPro" id="IPR038717">
    <property type="entry name" value="Tc1-like_DDE_dom"/>
</dbReference>
<name>A0A399DUM6_9DEIN</name>
<gene>
    <name evidence="2" type="ORF">Mcate_02374</name>
</gene>
<accession>A0A399DUM6</accession>
<dbReference type="Pfam" id="PF13358">
    <property type="entry name" value="DDE_3"/>
    <property type="match status" value="1"/>
</dbReference>
<dbReference type="Proteomes" id="UP000266089">
    <property type="component" value="Unassembled WGS sequence"/>
</dbReference>
<dbReference type="InterPro" id="IPR036397">
    <property type="entry name" value="RNaseH_sf"/>
</dbReference>
<keyword evidence="2" id="KW-0255">Endonuclease</keyword>
<dbReference type="EMBL" id="QWKX01000078">
    <property type="protein sequence ID" value="RIH75133.1"/>
    <property type="molecule type" value="Genomic_DNA"/>
</dbReference>
<organism evidence="2 3">
    <name type="scientific">Meiothermus taiwanensis</name>
    <dbReference type="NCBI Taxonomy" id="172827"/>
    <lineage>
        <taxon>Bacteria</taxon>
        <taxon>Thermotogati</taxon>
        <taxon>Deinococcota</taxon>
        <taxon>Deinococci</taxon>
        <taxon>Thermales</taxon>
        <taxon>Thermaceae</taxon>
        <taxon>Meiothermus</taxon>
    </lineage>
</organism>
<protein>
    <submittedName>
        <fullName evidence="2">DDE superfamily endonuclease</fullName>
    </submittedName>
</protein>